<dbReference type="Pfam" id="PF14312">
    <property type="entry name" value="FG-GAP_2"/>
    <property type="match status" value="4"/>
</dbReference>
<dbReference type="InterPro" id="IPR028994">
    <property type="entry name" value="Integrin_alpha_N"/>
</dbReference>
<keyword evidence="8" id="KW-0812">Transmembrane</keyword>
<keyword evidence="3 6" id="KW-0378">Hydrolase</keyword>
<evidence type="ECO:0000259" key="9">
    <source>
        <dbReference type="PROSITE" id="PS51910"/>
    </source>
</evidence>
<evidence type="ECO:0000256" key="7">
    <source>
        <dbReference type="SAM" id="MobiDB-lite"/>
    </source>
</evidence>
<dbReference type="PANTHER" id="PTHR36220:SF1">
    <property type="entry name" value="GAMMA TUBULIN COMPLEX COMPONENT C-TERMINAL DOMAIN-CONTAINING PROTEIN"/>
    <property type="match status" value="1"/>
</dbReference>
<dbReference type="InterPro" id="IPR029070">
    <property type="entry name" value="Chitinase_insertion_sf"/>
</dbReference>
<feature type="transmembrane region" description="Helical" evidence="8">
    <location>
        <begin position="181"/>
        <end position="201"/>
    </location>
</feature>
<dbReference type="Gene3D" id="3.20.20.80">
    <property type="entry name" value="Glycosidases"/>
    <property type="match status" value="2"/>
</dbReference>
<feature type="compositionally biased region" description="Polar residues" evidence="7">
    <location>
        <begin position="102"/>
        <end position="112"/>
    </location>
</feature>
<dbReference type="InterPro" id="IPR001579">
    <property type="entry name" value="Glyco_hydro_18_chit_AS"/>
</dbReference>
<evidence type="ECO:0000313" key="10">
    <source>
        <dbReference type="EMBL" id="KAK1747955.1"/>
    </source>
</evidence>
<dbReference type="SUPFAM" id="SSF51445">
    <property type="entry name" value="(Trans)glycosidases"/>
    <property type="match status" value="1"/>
</dbReference>
<dbReference type="InterPro" id="IPR011043">
    <property type="entry name" value="Gal_Oxase/kelch_b-propeller"/>
</dbReference>
<dbReference type="Gene3D" id="2.130.10.130">
    <property type="entry name" value="Integrin alpha, N-terminal"/>
    <property type="match status" value="3"/>
</dbReference>
<evidence type="ECO:0000256" key="4">
    <source>
        <dbReference type="ARBA" id="ARBA00023180"/>
    </source>
</evidence>
<keyword evidence="8" id="KW-0472">Membrane</keyword>
<feature type="compositionally biased region" description="Basic and acidic residues" evidence="7">
    <location>
        <begin position="1575"/>
        <end position="1585"/>
    </location>
</feature>
<gene>
    <name evidence="10" type="ORF">QTG54_001918</name>
</gene>
<dbReference type="InterPro" id="IPR001223">
    <property type="entry name" value="Glyco_hydro18_cat"/>
</dbReference>
<name>A0AAD8YMB5_9STRA</name>
<dbReference type="GO" id="GO:0008061">
    <property type="term" value="F:chitin binding"/>
    <property type="evidence" value="ECO:0007669"/>
    <property type="project" value="InterPro"/>
</dbReference>
<protein>
    <submittedName>
        <fullName evidence="10">Chitinase</fullName>
        <ecNumber evidence="10">3.2.1.14</ecNumber>
    </submittedName>
</protein>
<dbReference type="GO" id="GO:0005975">
    <property type="term" value="P:carbohydrate metabolic process"/>
    <property type="evidence" value="ECO:0007669"/>
    <property type="project" value="InterPro"/>
</dbReference>
<feature type="domain" description="GH18" evidence="9">
    <location>
        <begin position="937"/>
        <end position="1302"/>
    </location>
</feature>
<dbReference type="InterPro" id="IPR013519">
    <property type="entry name" value="Int_alpha_beta-p"/>
</dbReference>
<feature type="region of interest" description="Disordered" evidence="7">
    <location>
        <begin position="89"/>
        <end position="112"/>
    </location>
</feature>
<comment type="caution">
    <text evidence="10">The sequence shown here is derived from an EMBL/GenBank/DDBJ whole genome shotgun (WGS) entry which is preliminary data.</text>
</comment>
<dbReference type="Proteomes" id="UP001224775">
    <property type="component" value="Unassembled WGS sequence"/>
</dbReference>
<reference evidence="10" key="1">
    <citation type="submission" date="2023-06" db="EMBL/GenBank/DDBJ databases">
        <title>Survivors Of The Sea: Transcriptome response of Skeletonema marinoi to long-term dormancy.</title>
        <authorList>
            <person name="Pinder M.I.M."/>
            <person name="Kourtchenko O."/>
            <person name="Robertson E.K."/>
            <person name="Larsson T."/>
            <person name="Maumus F."/>
            <person name="Osuna-Cruz C.M."/>
            <person name="Vancaester E."/>
            <person name="Stenow R."/>
            <person name="Vandepoele K."/>
            <person name="Ploug H."/>
            <person name="Bruchert V."/>
            <person name="Godhe A."/>
            <person name="Topel M."/>
        </authorList>
    </citation>
    <scope>NUCLEOTIDE SEQUENCE</scope>
    <source>
        <strain evidence="10">R05AC</strain>
    </source>
</reference>
<dbReference type="Pfam" id="PF00704">
    <property type="entry name" value="Glyco_hydro_18"/>
    <property type="match status" value="1"/>
</dbReference>
<dbReference type="InterPro" id="IPR011583">
    <property type="entry name" value="Chitinase_II/V-like_cat"/>
</dbReference>
<evidence type="ECO:0000256" key="2">
    <source>
        <dbReference type="ARBA" id="ARBA00022737"/>
    </source>
</evidence>
<keyword evidence="5 6" id="KW-0326">Glycosidase</keyword>
<sequence length="1591" mass="173903">MCKHTCDAVAHRHKGQGDAAEAKAAETKKGKVPAVDRVKYALEHLKPGAPKVGRSANNTDEMQSAAHALEDDKGMGDEDDMWKSAMDRYQQEHDDDHPPTLSDLNGNTQSNQYSYERVNNTMDRMGSTRMGGMEMEMDYLDQPPTRLPVAQAEAVQDDDIDSLSLWQTFRLLYRKHPTVKYYAAALLVLLIAAAIILGVSLSNRNNSSNKNCAVAKYVEKPFIILPDITGGITFREFGTSIASSSEFLVIGAPDPSSSQNITVGGGAFLYQRTGKGDWTPYSRIILDDGKTRNDKFGESVSISEDSKVIVVGAPQDDRLGVTAGAIYIIESPFSNSTPPQRQVPTDLVPNDEFGESVSVSTTVLAGNIRVANVVASAPGDDDLGLRSGSVYVFSKYYDTPPQNACGGGDIKVGEWVQCQKLLPDDGASLDRFGSAVSISGKTIVVGAEWDKAAGRESGSAYAFSLGDDGIWSLQEKITGWSSKPDRFGSSVSTSGSRIIIGADYDGSQGEGAGASYVYQLENGVWKLEQTFLPPYGSVQYRCGSKVEISSDGRTIMIGCPNAGDGGIVYVYRLSEQGDRTSWVQLEKLAATDGDLSASATTGMMLGDSLAISEGDNLLLVAGYGSRNGERARELEEPTVDSIHRSTFELLRWRSWIKEKIDNEYMRRFLVIDLVQEAVGSASYGHGYMTMPESCPHCLNLGGTLARCGIVQDRNYDAPKNALGGPMPTKIQATYNQGDDIVIDVTLTAHHKGHFVFSACPIVYGEIASQACFDENKLTFIADMAWDAVFDPNYPERAYIAPVSNPGYVLNPSSSVAVMDFSFKMRLPPDVYGDIVLIQWYYLTANSCVHDGYDQYDWPDGWGIPGADKCGTVSYDGVGSPEQFWNCAEVKILKDANYQQQQEQPQSQQQPQSKPTTEVSAAFSVDAVSAGGHKMHEKTIIGYFASWQWYDRAKLAKPQNMDFSKVQRVNFAFFQTNESGDLWGTDSWADANLLFGPYNWNPQEGSKEYCSWDAPNVKACNHHYYEEGLISLVHAAGATLYPSLGGWTLSDPFPAMAASAEARANFAKNCVKLIEEYDFDGIDVDWEYPGYETHSGTPDDKHNYRLLLEDVRAALDDLGKIKGRFYGLTAALPCGTDHISNMDIAHTASVNAPLYYQGWGDGDFNVAKCVENWIAGGGTRDKINIGLPFYGRSFLKAKGLNEPHAGADKNVWGIDDGTPQYFNIVSKLPSMTQMWDEKTWTQLAYFDGGGLVSFDNENAICAKIEFMQKHNLNGGIIWELSGDLMDDLSTPLLDVINNKLMNPDMSCGQPGEWSPLHSSLEDRVLITTMSSGAYESAAVRKAIYIEDLSVGAVHSNPPPNSQQALVWQENGNENSSSSVLTGIVVTLTVALVGLLGFLIMSRREKRGTNNFLHSQVEDIVHSESEVEEENSENLESVWQKALHVYDREDIKAADSTDLPNDAAGVNGKDSVTAEPEGFLFKPHANTETESEAKAPVSEMERATTITIPVAAGSSNVEEDENETKANESMPMQLQDDDDEESRTITSDEVENYINEKELLNPGAGDDDDEGNSSQTDKGKSDPKDAVPDTSLD</sequence>
<dbReference type="PANTHER" id="PTHR36220">
    <property type="entry name" value="UNNAMED PRODUCT"/>
    <property type="match status" value="1"/>
</dbReference>
<keyword evidence="1" id="KW-0732">Signal</keyword>
<dbReference type="EMBL" id="JATAAI010000002">
    <property type="protein sequence ID" value="KAK1747955.1"/>
    <property type="molecule type" value="Genomic_DNA"/>
</dbReference>
<dbReference type="InterPro" id="IPR017853">
    <property type="entry name" value="GH"/>
</dbReference>
<evidence type="ECO:0000313" key="11">
    <source>
        <dbReference type="Proteomes" id="UP001224775"/>
    </source>
</evidence>
<keyword evidence="11" id="KW-1185">Reference proteome</keyword>
<feature type="region of interest" description="Disordered" evidence="7">
    <location>
        <begin position="897"/>
        <end position="917"/>
    </location>
</feature>
<dbReference type="InterPro" id="IPR013517">
    <property type="entry name" value="FG-GAP"/>
</dbReference>
<dbReference type="SMART" id="SM00636">
    <property type="entry name" value="Glyco_18"/>
    <property type="match status" value="1"/>
</dbReference>
<evidence type="ECO:0000256" key="1">
    <source>
        <dbReference type="ARBA" id="ARBA00022729"/>
    </source>
</evidence>
<evidence type="ECO:0000256" key="6">
    <source>
        <dbReference type="RuleBase" id="RU000489"/>
    </source>
</evidence>
<dbReference type="GO" id="GO:0008843">
    <property type="term" value="F:endochitinase activity"/>
    <property type="evidence" value="ECO:0007669"/>
    <property type="project" value="UniProtKB-EC"/>
</dbReference>
<keyword evidence="4" id="KW-0325">Glycoprotein</keyword>
<keyword evidence="8" id="KW-1133">Transmembrane helix</keyword>
<dbReference type="EC" id="3.2.1.14" evidence="10"/>
<organism evidence="10 11">
    <name type="scientific">Skeletonema marinoi</name>
    <dbReference type="NCBI Taxonomy" id="267567"/>
    <lineage>
        <taxon>Eukaryota</taxon>
        <taxon>Sar</taxon>
        <taxon>Stramenopiles</taxon>
        <taxon>Ochrophyta</taxon>
        <taxon>Bacillariophyta</taxon>
        <taxon>Coscinodiscophyceae</taxon>
        <taxon>Thalassiosirophycidae</taxon>
        <taxon>Thalassiosirales</taxon>
        <taxon>Skeletonemataceae</taxon>
        <taxon>Skeletonema</taxon>
        <taxon>Skeletonema marinoi-dohrnii complex</taxon>
    </lineage>
</organism>
<dbReference type="SUPFAM" id="SSF50965">
    <property type="entry name" value="Galactose oxidase, central domain"/>
    <property type="match status" value="1"/>
</dbReference>
<feature type="transmembrane region" description="Helical" evidence="8">
    <location>
        <begin position="1378"/>
        <end position="1399"/>
    </location>
</feature>
<dbReference type="Gene3D" id="3.10.50.10">
    <property type="match status" value="1"/>
</dbReference>
<dbReference type="PROSITE" id="PS51910">
    <property type="entry name" value="GH18_2"/>
    <property type="match status" value="1"/>
</dbReference>
<proteinExistence type="predicted"/>
<accession>A0AAD8YMB5</accession>
<evidence type="ECO:0000256" key="3">
    <source>
        <dbReference type="ARBA" id="ARBA00022801"/>
    </source>
</evidence>
<keyword evidence="2" id="KW-0677">Repeat</keyword>
<feature type="compositionally biased region" description="Low complexity" evidence="7">
    <location>
        <begin position="898"/>
        <end position="917"/>
    </location>
</feature>
<feature type="region of interest" description="Disordered" evidence="7">
    <location>
        <begin position="1452"/>
        <end position="1591"/>
    </location>
</feature>
<evidence type="ECO:0000256" key="5">
    <source>
        <dbReference type="ARBA" id="ARBA00023295"/>
    </source>
</evidence>
<dbReference type="PROSITE" id="PS01095">
    <property type="entry name" value="GH18_1"/>
    <property type="match status" value="1"/>
</dbReference>
<feature type="compositionally biased region" description="Basic and acidic residues" evidence="7">
    <location>
        <begin position="89"/>
        <end position="98"/>
    </location>
</feature>
<evidence type="ECO:0000256" key="8">
    <source>
        <dbReference type="SAM" id="Phobius"/>
    </source>
</evidence>
<dbReference type="SMART" id="SM00191">
    <property type="entry name" value="Int_alpha"/>
    <property type="match status" value="4"/>
</dbReference>